<sequence length="51" mass="6175">MKLAQFEILDRFNVSIETASRIISKVIYFISRMPNIYIKWHNDEEKRLTSE</sequence>
<accession>A0A6B7K2X0</accession>
<dbReference type="AlphaFoldDB" id="A0A6B7K2X0"/>
<protein>
    <submittedName>
        <fullName evidence="1">DN38978_c0_g1_i1</fullName>
    </submittedName>
</protein>
<proteinExistence type="evidence at transcript level"/>
<reference evidence="1" key="1">
    <citation type="submission" date="2018-12" db="EMBL/GenBank/DDBJ databases">
        <title>A novel gene, Maleness-on-the-Y (MoY), determines male sex in the Mediterranean fruit fly and related agricultural fruit fly pests.</title>
        <authorList>
            <person name="Meccariello A."/>
            <person name="Salvemini M."/>
            <person name="Primo P."/>
            <person name="Hall B."/>
            <person name="Koskinioti P."/>
            <person name="Gravina A."/>
            <person name="Gucciardino M.A."/>
            <person name="Forlenza F."/>
            <person name="Gregoriou M.-E."/>
            <person name="Ippolito D."/>
            <person name="Monti S.M."/>
            <person name="Petrella V."/>
            <person name="Perrotta M.M."/>
            <person name="Schmeing S."/>
            <person name="Ruggiero A."/>
            <person name="Scolari F."/>
            <person name="Giordano E."/>
            <person name="Tsoumani K.T."/>
            <person name="Marec F."/>
            <person name="Windbichler N."/>
            <person name="Nagaraju J."/>
            <person name="Arunkumar K.P."/>
            <person name="Bourtzis K."/>
            <person name="Mathiopoulos K.D."/>
            <person name="Ragoussis I."/>
            <person name="Vitagliano L."/>
            <person name="Tu Z."/>
            <person name="Papathanos P.A."/>
            <person name="Robinson M.D."/>
            <person name="Saccone G."/>
        </authorList>
    </citation>
    <scope>NUCLEOTIDE SEQUENCE</scope>
</reference>
<evidence type="ECO:0000313" key="1">
    <source>
        <dbReference type="EMBL" id="QED12502.1"/>
    </source>
</evidence>
<name>A0A6B7K2X0_CERCA</name>
<organism evidence="1">
    <name type="scientific">Ceratitis capitata</name>
    <name type="common">Mediterranean fruit fly</name>
    <name type="synonym">Tephritis capitata</name>
    <dbReference type="NCBI Taxonomy" id="7213"/>
    <lineage>
        <taxon>Eukaryota</taxon>
        <taxon>Metazoa</taxon>
        <taxon>Ecdysozoa</taxon>
        <taxon>Arthropoda</taxon>
        <taxon>Hexapoda</taxon>
        <taxon>Insecta</taxon>
        <taxon>Pterygota</taxon>
        <taxon>Neoptera</taxon>
        <taxon>Endopterygota</taxon>
        <taxon>Diptera</taxon>
        <taxon>Brachycera</taxon>
        <taxon>Muscomorpha</taxon>
        <taxon>Tephritoidea</taxon>
        <taxon>Tephritidae</taxon>
        <taxon>Ceratitis</taxon>
        <taxon>Ceratitis</taxon>
    </lineage>
</organism>
<dbReference type="EMBL" id="MK330841">
    <property type="protein sequence ID" value="QED12502.1"/>
    <property type="molecule type" value="mRNA"/>
</dbReference>